<protein>
    <recommendedName>
        <fullName evidence="2">Peptidase C19 ubiquitin carboxyl-terminal hydrolase domain-containing protein</fullName>
    </recommendedName>
</protein>
<evidence type="ECO:0000256" key="1">
    <source>
        <dbReference type="SAM" id="MobiDB-lite"/>
    </source>
</evidence>
<feature type="domain" description="Peptidase C19 ubiquitin carboxyl-terminal hydrolase" evidence="2">
    <location>
        <begin position="326"/>
        <end position="789"/>
    </location>
</feature>
<dbReference type="InterPro" id="IPR038765">
    <property type="entry name" value="Papain-like_cys_pep_sf"/>
</dbReference>
<dbReference type="InterPro" id="IPR001394">
    <property type="entry name" value="Peptidase_C19_UCH"/>
</dbReference>
<gene>
    <name evidence="3" type="ORF">COB21_05070</name>
</gene>
<name>A0A2A4WZW6_UNCAE</name>
<reference evidence="4" key="1">
    <citation type="submission" date="2017-08" db="EMBL/GenBank/DDBJ databases">
        <title>A dynamic microbial community with high functional redundancy inhabits the cold, oxic subseafloor aquifer.</title>
        <authorList>
            <person name="Tully B.J."/>
            <person name="Wheat C.G."/>
            <person name="Glazer B.T."/>
            <person name="Huber J.A."/>
        </authorList>
    </citation>
    <scope>NUCLEOTIDE SEQUENCE [LARGE SCALE GENOMIC DNA]</scope>
</reference>
<dbReference type="GO" id="GO:0004843">
    <property type="term" value="F:cysteine-type deubiquitinase activity"/>
    <property type="evidence" value="ECO:0007669"/>
    <property type="project" value="InterPro"/>
</dbReference>
<feature type="region of interest" description="Disordered" evidence="1">
    <location>
        <begin position="1"/>
        <end position="77"/>
    </location>
</feature>
<proteinExistence type="predicted"/>
<dbReference type="CDD" id="cd02257">
    <property type="entry name" value="Peptidase_C19"/>
    <property type="match status" value="1"/>
</dbReference>
<sequence>MLKYLAKSRKNLTSSQEANPMSTLPPIVPRPATILDTSNDADATLQPGQTAQSPTPDPTGITPQPRPPVPTPRTPRQVPQIHLLHHACRDSAFKFTSLDSDGNRFRKQMLEPIFCEQDLYLVERLAILATRLFIHACVRVNEISLSIIAEFSVLTEQGRLFIRQQLLDIPESEQRFHPAVSRTLEKRRLGEHIFMVTASDEFQVMLQEDYASLNTIFGRQDLSTTLKAAHLVEMVNSHICVLAQMIFMQIASWQATVTEDLIKLDLLYLESDTTSDKYKAAKKDYNARTSYTGNRNPPPPPITSLSVEELQVLLTEIDFATCPPVRFRNRGNLCFFHTYIQTTLHQMLVHGKLLEQWDNISPGMQYVINSYTQALSANAKGAQPAQLTLYCPIEGLTNTWRQHDTHEVHNKFLNTLPRIFSLNIQRKADVGHIIDILVQENTHPLFDQLLRYCNGLEDTKQRAQEFTLNIDGAPYVINSACLTNNDGQLAQLRIALIGSTENVTVTNHPRISEEFYIPLPLDRLFTDGLAAARQLLETPEKRQILANWMATDTELTLQYHDGTSICPIILSKENLTTPTPVSRTFIDRLIEKKPNSNAYAHSQFHLQIKTLSLTNPPVGNSIQHNRILPLHQPAYPFGNKRGHEYASFADYFIQNSFATYAYPGALLKRAPLAASYPEFVSVLDQAQQNTNPEDWETVTGSHVLVPLPIFEGNGQEGRRFRGRVRQQNDLVTPVLTFEAFTHRFDLESFAVHSGGSVNSGHWIAYRKVGAQWHKLDDGRCNETVTEDQVQVMLENNGANYQIQHCLYRVNAQTGNQNLQPQTEQTQDGGNNQLHVDEQEEIETDREQPGTGSNSDSSSTSEDPEYVLVSNEHKETDQQ</sequence>
<organism evidence="3 4">
    <name type="scientific">Aerophobetes bacterium</name>
    <dbReference type="NCBI Taxonomy" id="2030807"/>
    <lineage>
        <taxon>Bacteria</taxon>
        <taxon>Candidatus Aerophobota</taxon>
    </lineage>
</organism>
<dbReference type="GO" id="GO:0016579">
    <property type="term" value="P:protein deubiquitination"/>
    <property type="evidence" value="ECO:0007669"/>
    <property type="project" value="InterPro"/>
</dbReference>
<feature type="compositionally biased region" description="Polar residues" evidence="1">
    <location>
        <begin position="819"/>
        <end position="833"/>
    </location>
</feature>
<feature type="compositionally biased region" description="Pro residues" evidence="1">
    <location>
        <begin position="64"/>
        <end position="73"/>
    </location>
</feature>
<dbReference type="SUPFAM" id="SSF54001">
    <property type="entry name" value="Cysteine proteinases"/>
    <property type="match status" value="1"/>
</dbReference>
<feature type="compositionally biased region" description="Polar residues" evidence="1">
    <location>
        <begin position="11"/>
        <end position="22"/>
    </location>
</feature>
<evidence type="ECO:0000313" key="3">
    <source>
        <dbReference type="EMBL" id="PCI75938.1"/>
    </source>
</evidence>
<feature type="compositionally biased region" description="Low complexity" evidence="1">
    <location>
        <begin position="848"/>
        <end position="860"/>
    </location>
</feature>
<accession>A0A2A4WZW6</accession>
<feature type="compositionally biased region" description="Basic residues" evidence="1">
    <location>
        <begin position="1"/>
        <end position="10"/>
    </location>
</feature>
<evidence type="ECO:0000259" key="2">
    <source>
        <dbReference type="Pfam" id="PF00443"/>
    </source>
</evidence>
<dbReference type="EMBL" id="NVUK01000037">
    <property type="protein sequence ID" value="PCI75938.1"/>
    <property type="molecule type" value="Genomic_DNA"/>
</dbReference>
<evidence type="ECO:0000313" key="4">
    <source>
        <dbReference type="Proteomes" id="UP000218775"/>
    </source>
</evidence>
<dbReference type="Gene3D" id="3.90.70.10">
    <property type="entry name" value="Cysteine proteinases"/>
    <property type="match status" value="1"/>
</dbReference>
<dbReference type="Pfam" id="PF00443">
    <property type="entry name" value="UCH"/>
    <property type="match status" value="1"/>
</dbReference>
<feature type="compositionally biased region" description="Polar residues" evidence="1">
    <location>
        <begin position="35"/>
        <end position="54"/>
    </location>
</feature>
<dbReference type="Proteomes" id="UP000218775">
    <property type="component" value="Unassembled WGS sequence"/>
</dbReference>
<dbReference type="AlphaFoldDB" id="A0A2A4WZW6"/>
<feature type="region of interest" description="Disordered" evidence="1">
    <location>
        <begin position="819"/>
        <end position="878"/>
    </location>
</feature>
<comment type="caution">
    <text evidence="3">The sequence shown here is derived from an EMBL/GenBank/DDBJ whole genome shotgun (WGS) entry which is preliminary data.</text>
</comment>